<evidence type="ECO:0000313" key="2">
    <source>
        <dbReference type="EMBL" id="RKU41162.1"/>
    </source>
</evidence>
<comment type="caution">
    <text evidence="2">The sequence shown here is derived from an EMBL/GenBank/DDBJ whole genome shotgun (WGS) entry which is preliminary data.</text>
</comment>
<sequence length="221" mass="24840">MARSGVAHVTANLERRQLLDLPDADEEAESIGQVSSRSCDELLSAALSNPAILSDDKLALVGRRFWSVLTTQGLLARCRSLNHDTSERISRVRAAAGLRNEDEAIRRASIELRRCEQQRRDEEQSRFGGANAPPIPAWMDSLALRFKGERSLNTWGFIAFVDAEVQTLGAEQMDRFCKRYGFVLSDAMRDNGAYSKLLNRTWRLFLYKAPITASTSFRTGR</sequence>
<accession>A0A420XZQ4</accession>
<evidence type="ECO:0000313" key="3">
    <source>
        <dbReference type="Proteomes" id="UP000275385"/>
    </source>
</evidence>
<reference evidence="2 3" key="1">
    <citation type="submission" date="2018-08" db="EMBL/GenBank/DDBJ databases">
        <title>Draft genome of the lignicolous fungus Coniochaeta pulveracea.</title>
        <authorList>
            <person name="Borstlap C.J."/>
            <person name="De Witt R.N."/>
            <person name="Botha A."/>
            <person name="Volschenk H."/>
        </authorList>
    </citation>
    <scope>NUCLEOTIDE SEQUENCE [LARGE SCALE GENOMIC DNA]</scope>
    <source>
        <strain evidence="2 3">CAB683</strain>
    </source>
</reference>
<dbReference type="Proteomes" id="UP000275385">
    <property type="component" value="Unassembled WGS sequence"/>
</dbReference>
<keyword evidence="1" id="KW-0175">Coiled coil</keyword>
<evidence type="ECO:0000256" key="1">
    <source>
        <dbReference type="SAM" id="Coils"/>
    </source>
</evidence>
<name>A0A420XZQ4_9PEZI</name>
<gene>
    <name evidence="2" type="ORF">DL546_003512</name>
</gene>
<organism evidence="2 3">
    <name type="scientific">Coniochaeta pulveracea</name>
    <dbReference type="NCBI Taxonomy" id="177199"/>
    <lineage>
        <taxon>Eukaryota</taxon>
        <taxon>Fungi</taxon>
        <taxon>Dikarya</taxon>
        <taxon>Ascomycota</taxon>
        <taxon>Pezizomycotina</taxon>
        <taxon>Sordariomycetes</taxon>
        <taxon>Sordariomycetidae</taxon>
        <taxon>Coniochaetales</taxon>
        <taxon>Coniochaetaceae</taxon>
        <taxon>Coniochaeta</taxon>
    </lineage>
</organism>
<feature type="coiled-coil region" evidence="1">
    <location>
        <begin position="98"/>
        <end position="125"/>
    </location>
</feature>
<proteinExistence type="predicted"/>
<dbReference type="EMBL" id="QVQW01000081">
    <property type="protein sequence ID" value="RKU41162.1"/>
    <property type="molecule type" value="Genomic_DNA"/>
</dbReference>
<protein>
    <submittedName>
        <fullName evidence="2">Uncharacterized protein</fullName>
    </submittedName>
</protein>
<dbReference type="AlphaFoldDB" id="A0A420XZQ4"/>
<dbReference type="OrthoDB" id="4777915at2759"/>
<keyword evidence="3" id="KW-1185">Reference proteome</keyword>